<evidence type="ECO:0008006" key="3">
    <source>
        <dbReference type="Google" id="ProtNLM"/>
    </source>
</evidence>
<gene>
    <name evidence="1" type="ORF">Tco_0729256</name>
</gene>
<reference evidence="1" key="2">
    <citation type="submission" date="2022-01" db="EMBL/GenBank/DDBJ databases">
        <authorList>
            <person name="Yamashiro T."/>
            <person name="Shiraishi A."/>
            <person name="Satake H."/>
            <person name="Nakayama K."/>
        </authorList>
    </citation>
    <scope>NUCLEOTIDE SEQUENCE</scope>
</reference>
<organism evidence="1 2">
    <name type="scientific">Tanacetum coccineum</name>
    <dbReference type="NCBI Taxonomy" id="301880"/>
    <lineage>
        <taxon>Eukaryota</taxon>
        <taxon>Viridiplantae</taxon>
        <taxon>Streptophyta</taxon>
        <taxon>Embryophyta</taxon>
        <taxon>Tracheophyta</taxon>
        <taxon>Spermatophyta</taxon>
        <taxon>Magnoliopsida</taxon>
        <taxon>eudicotyledons</taxon>
        <taxon>Gunneridae</taxon>
        <taxon>Pentapetalae</taxon>
        <taxon>asterids</taxon>
        <taxon>campanulids</taxon>
        <taxon>Asterales</taxon>
        <taxon>Asteraceae</taxon>
        <taxon>Asteroideae</taxon>
        <taxon>Anthemideae</taxon>
        <taxon>Anthemidinae</taxon>
        <taxon>Tanacetum</taxon>
    </lineage>
</organism>
<dbReference type="Proteomes" id="UP001151760">
    <property type="component" value="Unassembled WGS sequence"/>
</dbReference>
<dbReference type="EMBL" id="BQNB010010593">
    <property type="protein sequence ID" value="GJS79375.1"/>
    <property type="molecule type" value="Genomic_DNA"/>
</dbReference>
<evidence type="ECO:0000313" key="1">
    <source>
        <dbReference type="EMBL" id="GJS79375.1"/>
    </source>
</evidence>
<proteinExistence type="predicted"/>
<evidence type="ECO:0000313" key="2">
    <source>
        <dbReference type="Proteomes" id="UP001151760"/>
    </source>
</evidence>
<comment type="caution">
    <text evidence="1">The sequence shown here is derived from an EMBL/GenBank/DDBJ whole genome shotgun (WGS) entry which is preliminary data.</text>
</comment>
<keyword evidence="2" id="KW-1185">Reference proteome</keyword>
<reference evidence="1" key="1">
    <citation type="journal article" date="2022" name="Int. J. Mol. Sci.">
        <title>Draft Genome of Tanacetum Coccineum: Genomic Comparison of Closely Related Tanacetum-Family Plants.</title>
        <authorList>
            <person name="Yamashiro T."/>
            <person name="Shiraishi A."/>
            <person name="Nakayama K."/>
            <person name="Satake H."/>
        </authorList>
    </citation>
    <scope>NUCLEOTIDE SEQUENCE</scope>
</reference>
<protein>
    <recommendedName>
        <fullName evidence="3">Reverse transcriptase domain-containing protein</fullName>
    </recommendedName>
</protein>
<name>A0ABQ4YQU1_9ASTR</name>
<accession>A0ABQ4YQU1</accession>
<sequence length="199" mass="22483">MLNVFNKKISFEVGEEIITFDLEKSIRFSPSDEDTCHSADIIDLFVLDNIKEILPPNHVNSIKPILDHLPAIHEDCNNPALFAANSNDEEKPTPKLKELPSHLEYAFLDDNHELPLLDAGLIYAISDSPWVSPIHVVLKKGGTTMITNKDNELIPMRTVTGWRHQKTRKRPPLLVPMARLPTEECLSSYVTLLPHFSDA</sequence>